<accession>A0ABP8JN43</accession>
<evidence type="ECO:0000313" key="1">
    <source>
        <dbReference type="EMBL" id="GAA4393387.1"/>
    </source>
</evidence>
<evidence type="ECO:0000313" key="2">
    <source>
        <dbReference type="Proteomes" id="UP001500454"/>
    </source>
</evidence>
<proteinExistence type="predicted"/>
<protein>
    <recommendedName>
        <fullName evidence="3">DNA cytosine methyltransferase</fullName>
    </recommendedName>
</protein>
<comment type="caution">
    <text evidence="1">The sequence shown here is derived from an EMBL/GenBank/DDBJ whole genome shotgun (WGS) entry which is preliminary data.</text>
</comment>
<sequence length="214" mass="23337">MKVLVACEYSGIVRDAFLAAGHDAMSCDLLPTESPGPHYQGDVRDILHNGWDLLIAHPECTYLTISANGWLKEQPPRKSGALVGAARLAAQEEAAAFFMEMINAPVPRIAVENPIGIMSTLYQPPSQIIQPWQFGHGETKGTCLWLKNLPGLLATDIVPGREPKTHFTGPGKTLQDRRKARSKFFPGIAAAMAAQWGDPERLARLGIQQQLFAA</sequence>
<dbReference type="EMBL" id="BAABHA010000015">
    <property type="protein sequence ID" value="GAA4393387.1"/>
    <property type="molecule type" value="Genomic_DNA"/>
</dbReference>
<evidence type="ECO:0008006" key="3">
    <source>
        <dbReference type="Google" id="ProtNLM"/>
    </source>
</evidence>
<dbReference type="Proteomes" id="UP001500454">
    <property type="component" value="Unassembled WGS sequence"/>
</dbReference>
<dbReference type="RefSeq" id="WP_345227951.1">
    <property type="nucleotide sequence ID" value="NZ_BAABHA010000015.1"/>
</dbReference>
<keyword evidence="2" id="KW-1185">Reference proteome</keyword>
<reference evidence="2" key="1">
    <citation type="journal article" date="2019" name="Int. J. Syst. Evol. Microbiol.">
        <title>The Global Catalogue of Microorganisms (GCM) 10K type strain sequencing project: providing services to taxonomists for standard genome sequencing and annotation.</title>
        <authorList>
            <consortium name="The Broad Institute Genomics Platform"/>
            <consortium name="The Broad Institute Genome Sequencing Center for Infectious Disease"/>
            <person name="Wu L."/>
            <person name="Ma J."/>
        </authorList>
    </citation>
    <scope>NUCLEOTIDE SEQUENCE [LARGE SCALE GENOMIC DNA]</scope>
    <source>
        <strain evidence="2">JCM 17924</strain>
    </source>
</reference>
<gene>
    <name evidence="1" type="ORF">GCM10023186_44890</name>
</gene>
<name>A0ABP8JN43_9BACT</name>
<organism evidence="1 2">
    <name type="scientific">Hymenobacter koreensis</name>
    <dbReference type="NCBI Taxonomy" id="1084523"/>
    <lineage>
        <taxon>Bacteria</taxon>
        <taxon>Pseudomonadati</taxon>
        <taxon>Bacteroidota</taxon>
        <taxon>Cytophagia</taxon>
        <taxon>Cytophagales</taxon>
        <taxon>Hymenobacteraceae</taxon>
        <taxon>Hymenobacter</taxon>
    </lineage>
</organism>